<protein>
    <recommendedName>
        <fullName evidence="2">Stage 0 sporulation protein A homolog</fullName>
    </recommendedName>
</protein>
<dbReference type="AlphaFoldDB" id="A0A174JH53"/>
<feature type="modified residue" description="4-aspartylphosphate" evidence="10">
    <location>
        <position position="57"/>
    </location>
</feature>
<keyword evidence="7" id="KW-0238">DNA-binding</keyword>
<reference evidence="13 14" key="1">
    <citation type="submission" date="2015-09" db="EMBL/GenBank/DDBJ databases">
        <authorList>
            <consortium name="Pathogen Informatics"/>
        </authorList>
    </citation>
    <scope>NUCLEOTIDE SEQUENCE [LARGE SCALE GENOMIC DNA]</scope>
    <source>
        <strain evidence="13 14">2789STDY5834856</strain>
    </source>
</reference>
<comment type="function">
    <text evidence="9">May play the central regulatory role in sporulation. It may be an element of the effector pathway responsible for the activation of sporulation genes in response to nutritional stress. Spo0A may act in concert with spo0H (a sigma factor) to control the expression of some genes that are critical to the sporulation process.</text>
</comment>
<dbReference type="InterPro" id="IPR001789">
    <property type="entry name" value="Sig_transdc_resp-reg_receiver"/>
</dbReference>
<evidence type="ECO:0000256" key="2">
    <source>
        <dbReference type="ARBA" id="ARBA00018672"/>
    </source>
</evidence>
<accession>A0A174JH53</accession>
<dbReference type="SMART" id="SM00448">
    <property type="entry name" value="REC"/>
    <property type="match status" value="1"/>
</dbReference>
<gene>
    <name evidence="13" type="ORF">ERS852471_02758</name>
</gene>
<evidence type="ECO:0000256" key="5">
    <source>
        <dbReference type="ARBA" id="ARBA00023012"/>
    </source>
</evidence>
<organism evidence="13 14">
    <name type="scientific">Clostridium disporicum</name>
    <dbReference type="NCBI Taxonomy" id="84024"/>
    <lineage>
        <taxon>Bacteria</taxon>
        <taxon>Bacillati</taxon>
        <taxon>Bacillota</taxon>
        <taxon>Clostridia</taxon>
        <taxon>Eubacteriales</taxon>
        <taxon>Clostridiaceae</taxon>
        <taxon>Clostridium</taxon>
    </lineage>
</organism>
<evidence type="ECO:0000256" key="6">
    <source>
        <dbReference type="ARBA" id="ARBA00023015"/>
    </source>
</evidence>
<keyword evidence="4 10" id="KW-0597">Phosphoprotein</keyword>
<dbReference type="Gene3D" id="3.40.50.2300">
    <property type="match status" value="1"/>
</dbReference>
<evidence type="ECO:0000256" key="3">
    <source>
        <dbReference type="ARBA" id="ARBA00022490"/>
    </source>
</evidence>
<evidence type="ECO:0000256" key="8">
    <source>
        <dbReference type="ARBA" id="ARBA00023163"/>
    </source>
</evidence>
<evidence type="ECO:0000313" key="13">
    <source>
        <dbReference type="EMBL" id="CUO99064.1"/>
    </source>
</evidence>
<dbReference type="GO" id="GO:0005737">
    <property type="term" value="C:cytoplasm"/>
    <property type="evidence" value="ECO:0007669"/>
    <property type="project" value="UniProtKB-SubCell"/>
</dbReference>
<dbReference type="Gene3D" id="1.10.10.60">
    <property type="entry name" value="Homeodomain-like"/>
    <property type="match status" value="2"/>
</dbReference>
<keyword evidence="5" id="KW-0902">Two-component regulatory system</keyword>
<name>A0A174JH53_9CLOT</name>
<evidence type="ECO:0000313" key="14">
    <source>
        <dbReference type="Proteomes" id="UP000095594"/>
    </source>
</evidence>
<evidence type="ECO:0000256" key="4">
    <source>
        <dbReference type="ARBA" id="ARBA00022553"/>
    </source>
</evidence>
<evidence type="ECO:0000256" key="7">
    <source>
        <dbReference type="ARBA" id="ARBA00023125"/>
    </source>
</evidence>
<feature type="domain" description="Response regulatory" evidence="12">
    <location>
        <begin position="5"/>
        <end position="122"/>
    </location>
</feature>
<keyword evidence="8" id="KW-0804">Transcription</keyword>
<evidence type="ECO:0000259" key="11">
    <source>
        <dbReference type="PROSITE" id="PS01124"/>
    </source>
</evidence>
<proteinExistence type="predicted"/>
<evidence type="ECO:0000259" key="12">
    <source>
        <dbReference type="PROSITE" id="PS50110"/>
    </source>
</evidence>
<dbReference type="PROSITE" id="PS01124">
    <property type="entry name" value="HTH_ARAC_FAMILY_2"/>
    <property type="match status" value="1"/>
</dbReference>
<evidence type="ECO:0000256" key="10">
    <source>
        <dbReference type="PROSITE-ProRule" id="PRU00169"/>
    </source>
</evidence>
<evidence type="ECO:0000256" key="1">
    <source>
        <dbReference type="ARBA" id="ARBA00004496"/>
    </source>
</evidence>
<evidence type="ECO:0000256" key="9">
    <source>
        <dbReference type="ARBA" id="ARBA00024867"/>
    </source>
</evidence>
<dbReference type="SUPFAM" id="SSF52172">
    <property type="entry name" value="CheY-like"/>
    <property type="match status" value="1"/>
</dbReference>
<dbReference type="SMART" id="SM00342">
    <property type="entry name" value="HTH_ARAC"/>
    <property type="match status" value="1"/>
</dbReference>
<dbReference type="Pfam" id="PF00072">
    <property type="entry name" value="Response_reg"/>
    <property type="match status" value="1"/>
</dbReference>
<dbReference type="InterPro" id="IPR051552">
    <property type="entry name" value="HptR"/>
</dbReference>
<feature type="domain" description="HTH araC/xylS-type" evidence="11">
    <location>
        <begin position="435"/>
        <end position="534"/>
    </location>
</feature>
<dbReference type="OrthoDB" id="384217at2"/>
<keyword evidence="6" id="KW-0805">Transcription regulation</keyword>
<dbReference type="PROSITE" id="PS50110">
    <property type="entry name" value="RESPONSE_REGULATORY"/>
    <property type="match status" value="1"/>
</dbReference>
<comment type="subcellular location">
    <subcellularLocation>
        <location evidence="1">Cytoplasm</location>
    </subcellularLocation>
</comment>
<sequence>MTLYTIMVVDDEEEIRLGIIKKIPWEEYGFKVIGDAENGQEALEKAEKLRPDIVMTDIKMPFMDGLELGKELSKKMPETKIIIFSGSDDFEYAQKAIKINVIEYVLKPINSSELIEILKKLKAKLDKEYNDKINLESLHKHYSESLPILREQFLASVIEGRQNKESFVNECDKLGVNLKCKHLAISIIEAEKDDENRLNLDGREEYIINISIKKILDDEINKYCRTISFIYYGKVIVIALFDKREQIASFIEGLNNFSSIYKKILGIKLSIGLGNIVDNPYDLNISYLGSQDALNYKFLFGTGKVIYIEDVEPDKYEELKFTEQDERKLLDTIKVAEESDIDEVINNLFKKTEEVILVLDKYKIYFLEINIAMLKLIQSYNLDVSEIYGDNFNPYSSVEEFSSLEEVKKWFTDKAKKINLNIRKERMNSSKLLVEKAKEYINNNYTDYDLSVEKLCDYLHVSPTYFSTIFKRETEMNFVNYLTSVRLEEALKLLKTTDDKTYIIAGKVGYQEANYFSYVFKRKYGIAPSRYRRN</sequence>
<dbReference type="Proteomes" id="UP000095594">
    <property type="component" value="Unassembled WGS sequence"/>
</dbReference>
<dbReference type="InterPro" id="IPR011006">
    <property type="entry name" value="CheY-like_superfamily"/>
</dbReference>
<dbReference type="PANTHER" id="PTHR42713">
    <property type="entry name" value="HISTIDINE KINASE-RELATED"/>
    <property type="match status" value="1"/>
</dbReference>
<dbReference type="GO" id="GO:0003700">
    <property type="term" value="F:DNA-binding transcription factor activity"/>
    <property type="evidence" value="ECO:0007669"/>
    <property type="project" value="InterPro"/>
</dbReference>
<keyword evidence="3" id="KW-0963">Cytoplasm</keyword>
<dbReference type="SUPFAM" id="SSF46689">
    <property type="entry name" value="Homeodomain-like"/>
    <property type="match status" value="2"/>
</dbReference>
<dbReference type="GO" id="GO:0043565">
    <property type="term" value="F:sequence-specific DNA binding"/>
    <property type="evidence" value="ECO:0007669"/>
    <property type="project" value="InterPro"/>
</dbReference>
<dbReference type="GO" id="GO:0000160">
    <property type="term" value="P:phosphorelay signal transduction system"/>
    <property type="evidence" value="ECO:0007669"/>
    <property type="project" value="UniProtKB-KW"/>
</dbReference>
<dbReference type="Pfam" id="PF12833">
    <property type="entry name" value="HTH_18"/>
    <property type="match status" value="1"/>
</dbReference>
<dbReference type="EMBL" id="CYZX01000022">
    <property type="protein sequence ID" value="CUO99064.1"/>
    <property type="molecule type" value="Genomic_DNA"/>
</dbReference>
<dbReference type="PANTHER" id="PTHR42713:SF3">
    <property type="entry name" value="TRANSCRIPTIONAL REGULATORY PROTEIN HPTR"/>
    <property type="match status" value="1"/>
</dbReference>
<dbReference type="InterPro" id="IPR018060">
    <property type="entry name" value="HTH_AraC"/>
</dbReference>
<dbReference type="CDD" id="cd17536">
    <property type="entry name" value="REC_YesN-like"/>
    <property type="match status" value="1"/>
</dbReference>
<dbReference type="RefSeq" id="WP_055267490.1">
    <property type="nucleotide sequence ID" value="NZ_CABIXQ010000022.1"/>
</dbReference>
<dbReference type="InterPro" id="IPR009057">
    <property type="entry name" value="Homeodomain-like_sf"/>
</dbReference>